<evidence type="ECO:0000313" key="1">
    <source>
        <dbReference type="EMBL" id="KAI5664520.1"/>
    </source>
</evidence>
<protein>
    <submittedName>
        <fullName evidence="1">Uncharacterized protein</fullName>
    </submittedName>
</protein>
<name>A0ACC0AW67_CATRO</name>
<dbReference type="EMBL" id="CM044705">
    <property type="protein sequence ID" value="KAI5664520.1"/>
    <property type="molecule type" value="Genomic_DNA"/>
</dbReference>
<comment type="caution">
    <text evidence="1">The sequence shown here is derived from an EMBL/GenBank/DDBJ whole genome shotgun (WGS) entry which is preliminary data.</text>
</comment>
<dbReference type="Proteomes" id="UP001060085">
    <property type="component" value="Linkage Group LG05"/>
</dbReference>
<proteinExistence type="predicted"/>
<keyword evidence="2" id="KW-1185">Reference proteome</keyword>
<organism evidence="1 2">
    <name type="scientific">Catharanthus roseus</name>
    <name type="common">Madagascar periwinkle</name>
    <name type="synonym">Vinca rosea</name>
    <dbReference type="NCBI Taxonomy" id="4058"/>
    <lineage>
        <taxon>Eukaryota</taxon>
        <taxon>Viridiplantae</taxon>
        <taxon>Streptophyta</taxon>
        <taxon>Embryophyta</taxon>
        <taxon>Tracheophyta</taxon>
        <taxon>Spermatophyta</taxon>
        <taxon>Magnoliopsida</taxon>
        <taxon>eudicotyledons</taxon>
        <taxon>Gunneridae</taxon>
        <taxon>Pentapetalae</taxon>
        <taxon>asterids</taxon>
        <taxon>lamiids</taxon>
        <taxon>Gentianales</taxon>
        <taxon>Apocynaceae</taxon>
        <taxon>Rauvolfioideae</taxon>
        <taxon>Vinceae</taxon>
        <taxon>Catharanthinae</taxon>
        <taxon>Catharanthus</taxon>
    </lineage>
</organism>
<reference evidence="2" key="1">
    <citation type="journal article" date="2023" name="Nat. Plants">
        <title>Single-cell RNA sequencing provides a high-resolution roadmap for understanding the multicellular compartmentation of specialized metabolism.</title>
        <authorList>
            <person name="Sun S."/>
            <person name="Shen X."/>
            <person name="Li Y."/>
            <person name="Li Y."/>
            <person name="Wang S."/>
            <person name="Li R."/>
            <person name="Zhang H."/>
            <person name="Shen G."/>
            <person name="Guo B."/>
            <person name="Wei J."/>
            <person name="Xu J."/>
            <person name="St-Pierre B."/>
            <person name="Chen S."/>
            <person name="Sun C."/>
        </authorList>
    </citation>
    <scope>NUCLEOTIDE SEQUENCE [LARGE SCALE GENOMIC DNA]</scope>
</reference>
<sequence>MDNDDDLPFEVGQDCEARSFQHGYRGAWFRCKIKQISWKKGYIHHLLEYFDFPDEKETWTKLYQVSSSRKKGEQKRQLMVRPRYPHMCREGEVPLHNSVSEVIVVINGSWNVGDLVDWWTDDCYWSGKITRVLGDEKAEMEFLPPPMGEGSSYEVSFKDLRPSLDWSPKDGWRVPASMVGGKYRQCARLIHPVNQGQNQEVCPARNEQKSASLGGKTSVKLCRKTRKIVGRIGKENPLAPH</sequence>
<gene>
    <name evidence="1" type="ORF">M9H77_23843</name>
</gene>
<accession>A0ACC0AW67</accession>
<evidence type="ECO:0000313" key="2">
    <source>
        <dbReference type="Proteomes" id="UP001060085"/>
    </source>
</evidence>